<dbReference type="PANTHER" id="PTHR33431">
    <property type="entry name" value="ENABLED-LIKE PROTEIN (DUF1635)"/>
    <property type="match status" value="1"/>
</dbReference>
<evidence type="ECO:0000256" key="1">
    <source>
        <dbReference type="SAM" id="Coils"/>
    </source>
</evidence>
<evidence type="ECO:0000256" key="2">
    <source>
        <dbReference type="SAM" id="MobiDB-lite"/>
    </source>
</evidence>
<keyword evidence="1" id="KW-0175">Coiled coil</keyword>
<feature type="coiled-coil region" evidence="1">
    <location>
        <begin position="28"/>
        <end position="83"/>
    </location>
</feature>
<dbReference type="Pfam" id="PF07795">
    <property type="entry name" value="DUF1635"/>
    <property type="match status" value="1"/>
</dbReference>
<dbReference type="EMBL" id="BSYO01000012">
    <property type="protein sequence ID" value="GMH13296.1"/>
    <property type="molecule type" value="Genomic_DNA"/>
</dbReference>
<accession>A0AAD3SMN5</accession>
<proteinExistence type="predicted"/>
<evidence type="ECO:0000313" key="3">
    <source>
        <dbReference type="EMBL" id="GMH13296.1"/>
    </source>
</evidence>
<dbReference type="AlphaFoldDB" id="A0AAD3SMN5"/>
<dbReference type="Proteomes" id="UP001279734">
    <property type="component" value="Unassembled WGS sequence"/>
</dbReference>
<evidence type="ECO:0000313" key="4">
    <source>
        <dbReference type="Proteomes" id="UP001279734"/>
    </source>
</evidence>
<gene>
    <name evidence="3" type="ORF">Nepgr_015137</name>
</gene>
<organism evidence="3 4">
    <name type="scientific">Nepenthes gracilis</name>
    <name type="common">Slender pitcher plant</name>
    <dbReference type="NCBI Taxonomy" id="150966"/>
    <lineage>
        <taxon>Eukaryota</taxon>
        <taxon>Viridiplantae</taxon>
        <taxon>Streptophyta</taxon>
        <taxon>Embryophyta</taxon>
        <taxon>Tracheophyta</taxon>
        <taxon>Spermatophyta</taxon>
        <taxon>Magnoliopsida</taxon>
        <taxon>eudicotyledons</taxon>
        <taxon>Gunneridae</taxon>
        <taxon>Pentapetalae</taxon>
        <taxon>Caryophyllales</taxon>
        <taxon>Nepenthaceae</taxon>
        <taxon>Nepenthes</taxon>
    </lineage>
</organism>
<dbReference type="InterPro" id="IPR012862">
    <property type="entry name" value="DUF1635"/>
</dbReference>
<sequence length="214" mass="23984">MEQCSPIAWFYCNEEGMSELKQSVLQTRMEMDATILSAQEEISRKEEEVIHLKDLLAVTIRERDEAESKCRKLLLENLSIQRQLEPRQQLLPPKSACFSRITSNEEKYRVGDTNTSFSSSDIEESIISPSCYPQPIDPQEPFSSQFGPQITLNSAKQRPLPEKGKLLEAVMGAGPLLQTLLLAGPLPQWQQPPPRLDSIDIPPVTVPSSGDSSF</sequence>
<keyword evidence="4" id="KW-1185">Reference proteome</keyword>
<comment type="caution">
    <text evidence="3">The sequence shown here is derived from an EMBL/GenBank/DDBJ whole genome shotgun (WGS) entry which is preliminary data.</text>
</comment>
<feature type="region of interest" description="Disordered" evidence="2">
    <location>
        <begin position="187"/>
        <end position="214"/>
    </location>
</feature>
<dbReference type="PANTHER" id="PTHR33431:SF2">
    <property type="entry name" value="CAMP-DEPENDENT PROTEIN KINASE CATALYTIC SUBUNIT-LIKE"/>
    <property type="match status" value="1"/>
</dbReference>
<reference evidence="3" key="1">
    <citation type="submission" date="2023-05" db="EMBL/GenBank/DDBJ databases">
        <title>Nepenthes gracilis genome sequencing.</title>
        <authorList>
            <person name="Fukushima K."/>
        </authorList>
    </citation>
    <scope>NUCLEOTIDE SEQUENCE</scope>
    <source>
        <strain evidence="3">SING2019-196</strain>
    </source>
</reference>
<name>A0AAD3SMN5_NEPGR</name>
<protein>
    <submittedName>
        <fullName evidence="3">Uncharacterized protein</fullName>
    </submittedName>
</protein>